<comment type="caution">
    <text evidence="2">The sequence shown here is derived from an EMBL/GenBank/DDBJ whole genome shotgun (WGS) entry which is preliminary data.</text>
</comment>
<dbReference type="Proteomes" id="UP000835052">
    <property type="component" value="Unassembled WGS sequence"/>
</dbReference>
<feature type="region of interest" description="Disordered" evidence="1">
    <location>
        <begin position="155"/>
        <end position="178"/>
    </location>
</feature>
<evidence type="ECO:0000313" key="2">
    <source>
        <dbReference type="EMBL" id="CAD6188793.1"/>
    </source>
</evidence>
<feature type="region of interest" description="Disordered" evidence="1">
    <location>
        <begin position="28"/>
        <end position="59"/>
    </location>
</feature>
<proteinExistence type="predicted"/>
<gene>
    <name evidence="2" type="ORF">CAUJ_LOCUS4712</name>
</gene>
<evidence type="ECO:0000313" key="3">
    <source>
        <dbReference type="Proteomes" id="UP000835052"/>
    </source>
</evidence>
<dbReference type="AlphaFoldDB" id="A0A8S1H0P5"/>
<accession>A0A8S1H0P5</accession>
<name>A0A8S1H0P5_9PELO</name>
<evidence type="ECO:0000256" key="1">
    <source>
        <dbReference type="SAM" id="MobiDB-lite"/>
    </source>
</evidence>
<dbReference type="EMBL" id="CAJGYM010000009">
    <property type="protein sequence ID" value="CAD6188793.1"/>
    <property type="molecule type" value="Genomic_DNA"/>
</dbReference>
<reference evidence="2" key="1">
    <citation type="submission" date="2020-10" db="EMBL/GenBank/DDBJ databases">
        <authorList>
            <person name="Kikuchi T."/>
        </authorList>
    </citation>
    <scope>NUCLEOTIDE SEQUENCE</scope>
    <source>
        <strain evidence="2">NKZ352</strain>
    </source>
</reference>
<dbReference type="OrthoDB" id="5802207at2759"/>
<sequence length="178" mass="20274">MLAAMTIKFQCEWRGSFLHSVMWQSEQEVNNSAGPSRSSNGKSKPTKHASSTTNLARSQSSTSLLKRAISFQFLSRNTESVVDREKRAFIKMRYKDISKYVIWPSCRLPDQKDFPKNPPLVPTSPKDPRTVLLQPELEDHRSPYLPCTINHVLRSDSEDSSDAEQVLEMTRCSTPENN</sequence>
<protein>
    <submittedName>
        <fullName evidence="2">Uncharacterized protein</fullName>
    </submittedName>
</protein>
<keyword evidence="3" id="KW-1185">Reference proteome</keyword>
<organism evidence="2 3">
    <name type="scientific">Caenorhabditis auriculariae</name>
    <dbReference type="NCBI Taxonomy" id="2777116"/>
    <lineage>
        <taxon>Eukaryota</taxon>
        <taxon>Metazoa</taxon>
        <taxon>Ecdysozoa</taxon>
        <taxon>Nematoda</taxon>
        <taxon>Chromadorea</taxon>
        <taxon>Rhabditida</taxon>
        <taxon>Rhabditina</taxon>
        <taxon>Rhabditomorpha</taxon>
        <taxon>Rhabditoidea</taxon>
        <taxon>Rhabditidae</taxon>
        <taxon>Peloderinae</taxon>
        <taxon>Caenorhabditis</taxon>
    </lineage>
</organism>